<evidence type="ECO:0000256" key="5">
    <source>
        <dbReference type="SAM" id="Phobius"/>
    </source>
</evidence>
<evidence type="ECO:0000256" key="3">
    <source>
        <dbReference type="ARBA" id="ARBA00022989"/>
    </source>
</evidence>
<dbReference type="OrthoDB" id="9811754at2"/>
<dbReference type="GO" id="GO:0016020">
    <property type="term" value="C:membrane"/>
    <property type="evidence" value="ECO:0007669"/>
    <property type="project" value="UniProtKB-SubCell"/>
</dbReference>
<dbReference type="Pfam" id="PF25963">
    <property type="entry name" value="Beta-barrel_AAEA"/>
    <property type="match status" value="1"/>
</dbReference>
<evidence type="ECO:0000259" key="7">
    <source>
        <dbReference type="Pfam" id="PF25963"/>
    </source>
</evidence>
<gene>
    <name evidence="8" type="ORF">OC25_25570</name>
</gene>
<dbReference type="RefSeq" id="WP_039482964.1">
    <property type="nucleotide sequence ID" value="NZ_JSYN01000046.1"/>
</dbReference>
<dbReference type="GO" id="GO:0055085">
    <property type="term" value="P:transmembrane transport"/>
    <property type="evidence" value="ECO:0007669"/>
    <property type="project" value="InterPro"/>
</dbReference>
<organism evidence="8 9">
    <name type="scientific">Pedobacter kyungheensis</name>
    <dbReference type="NCBI Taxonomy" id="1069985"/>
    <lineage>
        <taxon>Bacteria</taxon>
        <taxon>Pseudomonadati</taxon>
        <taxon>Bacteroidota</taxon>
        <taxon>Sphingobacteriia</taxon>
        <taxon>Sphingobacteriales</taxon>
        <taxon>Sphingobacteriaceae</taxon>
        <taxon>Pedobacter</taxon>
    </lineage>
</organism>
<dbReference type="Gene3D" id="2.40.30.170">
    <property type="match status" value="1"/>
</dbReference>
<evidence type="ECO:0000313" key="9">
    <source>
        <dbReference type="Proteomes" id="UP000031246"/>
    </source>
</evidence>
<feature type="domain" description="Multidrug resistance protein MdtA-like barrel-sandwich hybrid" evidence="6">
    <location>
        <begin position="57"/>
        <end position="251"/>
    </location>
</feature>
<sequence>MNIQKQNKADKIISRITTIIALIVLVVLLVWGGKTLLGYMRYEETNDAQVDEYINPVTARVSGYIKAVKFEENQEVKKGDTLVLIDDDDYTVQQDEASASLLNAQAQVSVQQSNIKTAQSNAAVMQAKIAAAKAKLWKQQTEYNRYQKLFAAESATRQQLETVESLLQVAQAEYLAAQEDYAAALSKTNDIKAQSEVLASEIKRRAAVVQRNKLNTSYTVIVAPYDGKMGRRTIQEGQLVQTGQTIAYIVDRSAGKWVVANFKETQIAKMYVGEPVSVAVDAFPDQAFAGEIESLSAATGARFSLLPPDNSTGNFVKIAQRIPVRIRISKQDKGIDLLSAGMSASVKVKRAQGHD</sequence>
<feature type="transmembrane region" description="Helical" evidence="5">
    <location>
        <begin position="12"/>
        <end position="31"/>
    </location>
</feature>
<keyword evidence="3 5" id="KW-1133">Transmembrane helix</keyword>
<dbReference type="PANTHER" id="PTHR30386:SF26">
    <property type="entry name" value="TRANSPORT PROTEIN COMB"/>
    <property type="match status" value="1"/>
</dbReference>
<keyword evidence="9" id="KW-1185">Reference proteome</keyword>
<comment type="subcellular location">
    <subcellularLocation>
        <location evidence="1">Membrane</location>
        <topology evidence="1">Single-pass membrane protein</topology>
    </subcellularLocation>
</comment>
<proteinExistence type="predicted"/>
<dbReference type="SUPFAM" id="SSF111369">
    <property type="entry name" value="HlyD-like secretion proteins"/>
    <property type="match status" value="2"/>
</dbReference>
<evidence type="ECO:0000256" key="2">
    <source>
        <dbReference type="ARBA" id="ARBA00022692"/>
    </source>
</evidence>
<dbReference type="EMBL" id="JSYN01000046">
    <property type="protein sequence ID" value="KIA89167.1"/>
    <property type="molecule type" value="Genomic_DNA"/>
</dbReference>
<dbReference type="InterPro" id="IPR050739">
    <property type="entry name" value="MFP"/>
</dbReference>
<evidence type="ECO:0000256" key="1">
    <source>
        <dbReference type="ARBA" id="ARBA00004167"/>
    </source>
</evidence>
<evidence type="ECO:0000256" key="4">
    <source>
        <dbReference type="ARBA" id="ARBA00023136"/>
    </source>
</evidence>
<keyword evidence="2 5" id="KW-0812">Transmembrane</keyword>
<dbReference type="Gene3D" id="1.10.287.470">
    <property type="entry name" value="Helix hairpin bin"/>
    <property type="match status" value="1"/>
</dbReference>
<dbReference type="InterPro" id="IPR058625">
    <property type="entry name" value="MdtA-like_BSH"/>
</dbReference>
<dbReference type="AlphaFoldDB" id="A0A0C1F7L4"/>
<dbReference type="PANTHER" id="PTHR30386">
    <property type="entry name" value="MEMBRANE FUSION SUBUNIT OF EMRAB-TOLC MULTIDRUG EFFLUX PUMP"/>
    <property type="match status" value="1"/>
</dbReference>
<comment type="caution">
    <text evidence="8">The sequence shown here is derived from an EMBL/GenBank/DDBJ whole genome shotgun (WGS) entry which is preliminary data.</text>
</comment>
<evidence type="ECO:0000313" key="8">
    <source>
        <dbReference type="EMBL" id="KIA89167.1"/>
    </source>
</evidence>
<dbReference type="InterPro" id="IPR058634">
    <property type="entry name" value="AaeA-lik-b-barrel"/>
</dbReference>
<name>A0A0C1F7L4_9SPHI</name>
<feature type="domain" description="p-hydroxybenzoic acid efflux pump subunit AaeA-like beta-barrel" evidence="7">
    <location>
        <begin position="258"/>
        <end position="348"/>
    </location>
</feature>
<protein>
    <submittedName>
        <fullName evidence="8">Multidrug transporter</fullName>
    </submittedName>
</protein>
<reference evidence="8 9" key="1">
    <citation type="submission" date="2014-10" db="EMBL/GenBank/DDBJ databases">
        <title>Pedobacter Kyungheensis.</title>
        <authorList>
            <person name="Anderson B.M."/>
            <person name="Newman J.D."/>
        </authorList>
    </citation>
    <scope>NUCLEOTIDE SEQUENCE [LARGE SCALE GENOMIC DNA]</scope>
    <source>
        <strain evidence="8 9">KACC 16221</strain>
    </source>
</reference>
<dbReference type="Gene3D" id="2.40.50.100">
    <property type="match status" value="1"/>
</dbReference>
<dbReference type="Proteomes" id="UP000031246">
    <property type="component" value="Unassembled WGS sequence"/>
</dbReference>
<accession>A0A0C1F7L4</accession>
<keyword evidence="4 5" id="KW-0472">Membrane</keyword>
<evidence type="ECO:0000259" key="6">
    <source>
        <dbReference type="Pfam" id="PF25917"/>
    </source>
</evidence>
<dbReference type="Pfam" id="PF25917">
    <property type="entry name" value="BSH_RND"/>
    <property type="match status" value="1"/>
</dbReference>